<proteinExistence type="predicted"/>
<evidence type="ECO:0000313" key="3">
    <source>
        <dbReference type="EMBL" id="RVW27521.1"/>
    </source>
</evidence>
<evidence type="ECO:0000256" key="1">
    <source>
        <dbReference type="SAM" id="MobiDB-lite"/>
    </source>
</evidence>
<dbReference type="CDD" id="cd01650">
    <property type="entry name" value="RT_nLTR_like"/>
    <property type="match status" value="1"/>
</dbReference>
<protein>
    <submittedName>
        <fullName evidence="3">Transposon TX1 uncharacterized 149 kDa protein</fullName>
    </submittedName>
</protein>
<feature type="region of interest" description="Disordered" evidence="1">
    <location>
        <begin position="625"/>
        <end position="657"/>
    </location>
</feature>
<feature type="compositionally biased region" description="Polar residues" evidence="1">
    <location>
        <begin position="634"/>
        <end position="657"/>
    </location>
</feature>
<comment type="caution">
    <text evidence="3">The sequence shown here is derived from an EMBL/GenBank/DDBJ whole genome shotgun (WGS) entry which is preliminary data.</text>
</comment>
<feature type="domain" description="Reverse transcriptase" evidence="2">
    <location>
        <begin position="1329"/>
        <end position="1604"/>
    </location>
</feature>
<dbReference type="Pfam" id="PF00078">
    <property type="entry name" value="RVT_1"/>
    <property type="match status" value="1"/>
</dbReference>
<dbReference type="Pfam" id="PF03372">
    <property type="entry name" value="Exo_endo_phos"/>
    <property type="match status" value="1"/>
</dbReference>
<feature type="region of interest" description="Disordered" evidence="1">
    <location>
        <begin position="702"/>
        <end position="734"/>
    </location>
</feature>
<dbReference type="SUPFAM" id="SSF56219">
    <property type="entry name" value="DNase I-like"/>
    <property type="match status" value="1"/>
</dbReference>
<dbReference type="InterPro" id="IPR026960">
    <property type="entry name" value="RVT-Znf"/>
</dbReference>
<organism evidence="3 4">
    <name type="scientific">Vitis vinifera</name>
    <name type="common">Grape</name>
    <dbReference type="NCBI Taxonomy" id="29760"/>
    <lineage>
        <taxon>Eukaryota</taxon>
        <taxon>Viridiplantae</taxon>
        <taxon>Streptophyta</taxon>
        <taxon>Embryophyta</taxon>
        <taxon>Tracheophyta</taxon>
        <taxon>Spermatophyta</taxon>
        <taxon>Magnoliopsida</taxon>
        <taxon>eudicotyledons</taxon>
        <taxon>Gunneridae</taxon>
        <taxon>Pentapetalae</taxon>
        <taxon>rosids</taxon>
        <taxon>Vitales</taxon>
        <taxon>Vitaceae</taxon>
        <taxon>Viteae</taxon>
        <taxon>Vitis</taxon>
    </lineage>
</organism>
<name>A0A438CWH3_VITVI</name>
<gene>
    <name evidence="3" type="primary">YTX2_759</name>
    <name evidence="3" type="ORF">CK203_092000</name>
</gene>
<reference evidence="3 4" key="1">
    <citation type="journal article" date="2018" name="PLoS Genet.">
        <title>Population sequencing reveals clonal diversity and ancestral inbreeding in the grapevine cultivar Chardonnay.</title>
        <authorList>
            <person name="Roach M.J."/>
            <person name="Johnson D.L."/>
            <person name="Bohlmann J."/>
            <person name="van Vuuren H.J."/>
            <person name="Jones S.J."/>
            <person name="Pretorius I.S."/>
            <person name="Schmidt S.A."/>
            <person name="Borneman A.R."/>
        </authorList>
    </citation>
    <scope>NUCLEOTIDE SEQUENCE [LARGE SCALE GENOMIC DNA]</scope>
    <source>
        <strain evidence="4">cv. Chardonnay</strain>
        <tissue evidence="3">Leaf</tissue>
    </source>
</reference>
<dbReference type="InterPro" id="IPR025558">
    <property type="entry name" value="DUF4283"/>
</dbReference>
<dbReference type="InterPro" id="IPR036691">
    <property type="entry name" value="Endo/exonu/phosph_ase_sf"/>
</dbReference>
<accession>A0A438CWH3</accession>
<dbReference type="Pfam" id="PF13966">
    <property type="entry name" value="zf-RVT"/>
    <property type="match status" value="1"/>
</dbReference>
<feature type="compositionally biased region" description="Polar residues" evidence="1">
    <location>
        <begin position="761"/>
        <end position="777"/>
    </location>
</feature>
<feature type="region of interest" description="Disordered" evidence="1">
    <location>
        <begin position="525"/>
        <end position="569"/>
    </location>
</feature>
<dbReference type="EMBL" id="QGNW01001950">
    <property type="protein sequence ID" value="RVW27521.1"/>
    <property type="molecule type" value="Genomic_DNA"/>
</dbReference>
<dbReference type="PANTHER" id="PTHR33116">
    <property type="entry name" value="REVERSE TRANSCRIPTASE ZINC-BINDING DOMAIN-CONTAINING PROTEIN-RELATED-RELATED"/>
    <property type="match status" value="1"/>
</dbReference>
<dbReference type="InterPro" id="IPR000477">
    <property type="entry name" value="RT_dom"/>
</dbReference>
<evidence type="ECO:0000313" key="4">
    <source>
        <dbReference type="Proteomes" id="UP000288805"/>
    </source>
</evidence>
<feature type="region of interest" description="Disordered" evidence="1">
    <location>
        <begin position="761"/>
        <end position="786"/>
    </location>
</feature>
<dbReference type="InterPro" id="IPR043502">
    <property type="entry name" value="DNA/RNA_pol_sf"/>
</dbReference>
<dbReference type="GO" id="GO:0003824">
    <property type="term" value="F:catalytic activity"/>
    <property type="evidence" value="ECO:0007669"/>
    <property type="project" value="InterPro"/>
</dbReference>
<dbReference type="SUPFAM" id="SSF56672">
    <property type="entry name" value="DNA/RNA polymerases"/>
    <property type="match status" value="1"/>
</dbReference>
<dbReference type="Gene3D" id="3.60.10.10">
    <property type="entry name" value="Endonuclease/exonuclease/phosphatase"/>
    <property type="match status" value="1"/>
</dbReference>
<dbReference type="Proteomes" id="UP000288805">
    <property type="component" value="Unassembled WGS sequence"/>
</dbReference>
<sequence length="2119" mass="239621">MLDRKIFLFGFVDINESSVRERVNDLADLQNARIQVAYNKLLANSRIEHFLHMDMGMEFDLKGLNKISTEYANARKLAIEAQLLFQQGSSGIHGLHVRQQFFDSCGFPCLGFLGAMERNRWSFKNVEMLELYSHGSSPVKMPVSSPGGKCWFGIDLKTFEISIEDHKGKVRGKICERGPKFSSWIRFGGKGLSLLLEGVESVCGLKERTPFRKFWSEGDRVYSLELRGNRAGRFLFCVVRDAENKRFSLAFPEGRGLVGGWKMLASKLRSVGVAPLQWRGVLLEKQSPSQVSPSSSVGRGSYPLRDCPEPRDAVWLEIEKETLDRNEELLGRCLVGSWEGDADRLPDPVSFGSWAKNSWFLEGNLWLSNVRENLMLLEFEFEDEAERVFSSGARRFRGRSFRLEKWKPSVGCLEGVNEEARHVWVRILGLPLHLWGRSLFKQFGDSCGRYVAVDENTTERRNLKWARVLVETSGWQHPSSLQVVAGASCYALQLWWEEEPCLSSVIPTCRSGAWKIRDEVVAPSRAMGSVDPQPPSSVILQPEKLPSPTLGTGAPTTDMTGEAAPSSPARAMEKGQYPLSQARVEESGQLLDVVAHSSLTCGRPFGPGLGKAQVSMGSSLKPLGPALSKALGQESPSCSLRRSGAPSATPSFSRTPQKVASPLLDAPTASLPVEASKSHQMEASSPVESPMHAIELSLPVKARNSTQGDSSSSSSHFWDTGLERGKESGSSPLFPMARDVEVTPNPLSIMLRDGSTVILSTTPTSDLGNNMAKQRGSSDYPPGEEGWSEEELSKLLHFSEVLGMPVEGHEVEILELLSKLKLRTGRDIRDIQKIWSEFLGLDSSGLMRIKILCWNVRGLNDCDKRKLIKGVVRNQKADLVCPLEIKVKDVSTQLVNSVGVGRFLNWASVDARGTAGGLLLIWDNRVLENLEVESGGYSISTRFRNCSDGFSWIFSGVYGPVKGSEKEDFWEELGAIRGLWEDPWCIGGDFNAVRYPDERRNAPRLTADMRRFSEVIGELGLKDIPLAGGPFTWIGSLNSQAASRLDRFLISDQWEDHFSSISQSALPRLVSDHSPIILEAGGFSSGKSPFRFENMWLKIDGFKDLVKSWWNGYSVEGYSSHCIVEKLKALKKDLKKWNKEVVGNVSFNRAEALSRLQQWEAKENENALTPEDIEAKNLDLEEYKKWALLEETSWRQKSREIWLREGDKNIKYFHKMTNARARRNFLSKIKVNGVNLSSLAEIKEGVCNAYQTLLSDPRDWRPSINGLTFKELGEGLASSLEVSFSEEEIFAALSSFCGDKALGPDGFTMAFWLFSWDVVKPEILGLFREFYLHGTFQRSLNSTFLLLIPKKEGTEDLKDFRPISLVGSVYKLLAKVLANRLKTVMGEVISDSQHAFVHGRQILDAVLIANEALDSRLKDNIPGLLLKMDIEKAFDHVNWNFLMEVMSKMGFGHRWINWIKWCCSTASFSILINGSPSGFFRSSRGLRQGDPLSPYLFLLAMEALSQLLSRARNGNFISGFKVGGRGSEGLVVSHLLFADDTLIFCDADADQLQYLSWTFMWFEEVNLNKTEAIPVGEGIPMETLAAVLGCKIGSLPTSYLGLPLGAPYKSIRVWDAVEERFRKRLSLWKRQYLSKGGRLTLLKSTLSSLPTYFLSLFVIPKRVCARLEKIQRDFLWGGGALEKKPHLVSWKAVCADKKKGGLGIRSLSTFNKALLGKWLWRFANENEPLWKHIILSKYDLQEGGWCSKDARNRYGVGVWKAIRKGWENFRSHSRFIIGDGTRVKFWKDLWCGNQSLEEVFPILFNLSVNKEGWVAEAWEEDEGGGSWGLRFNRHLNDWEVGEVESLLSKLHPLTIRRGVEDLFRWKENKNGTFSVKSFYSSFSRDSKPPFPARTIWTPWVPIRASFFGWEAAWNRLLTTDRLKRIGWSIPNRCFLCKHKEETTDHLLLFCEKARMLWLLIFSLFGVQWVMHSTVKKHLLGWHGSFVGKKRKKAWRAALLCLMWTIWRERNRRAFDDMERNDQDIKSIFLYTFVNWARFVFQLVEEASKVVDVQNIKHISEDKKLIGDVVNKTAENWNAQKEVFYQKTGLNQRPAEEHRQDNEDDGDDFDLELEHLLSQT</sequence>
<dbReference type="Pfam" id="PF14111">
    <property type="entry name" value="DUF4283"/>
    <property type="match status" value="1"/>
</dbReference>
<dbReference type="PROSITE" id="PS50878">
    <property type="entry name" value="RT_POL"/>
    <property type="match status" value="1"/>
</dbReference>
<dbReference type="InterPro" id="IPR005135">
    <property type="entry name" value="Endo/exonuclease/phosphatase"/>
</dbReference>
<evidence type="ECO:0000259" key="2">
    <source>
        <dbReference type="PROSITE" id="PS50878"/>
    </source>
</evidence>
<dbReference type="PANTHER" id="PTHR33116:SF78">
    <property type="entry name" value="OS12G0587133 PROTEIN"/>
    <property type="match status" value="1"/>
</dbReference>